<dbReference type="Proteomes" id="UP001147700">
    <property type="component" value="Unassembled WGS sequence"/>
</dbReference>
<dbReference type="InterPro" id="IPR046335">
    <property type="entry name" value="LacI/GalR-like_sensor"/>
</dbReference>
<dbReference type="Pfam" id="PF00356">
    <property type="entry name" value="LacI"/>
    <property type="match status" value="1"/>
</dbReference>
<dbReference type="CDD" id="cd06267">
    <property type="entry name" value="PBP1_LacI_sugar_binding-like"/>
    <property type="match status" value="1"/>
</dbReference>
<evidence type="ECO:0000259" key="5">
    <source>
        <dbReference type="PROSITE" id="PS50932"/>
    </source>
</evidence>
<dbReference type="PANTHER" id="PTHR30146:SF148">
    <property type="entry name" value="HTH-TYPE TRANSCRIPTIONAL REPRESSOR PURR-RELATED"/>
    <property type="match status" value="1"/>
</dbReference>
<protein>
    <submittedName>
        <fullName evidence="6">LacI family transcriptional regulator</fullName>
    </submittedName>
</protein>
<dbReference type="SMART" id="SM00354">
    <property type="entry name" value="HTH_LACI"/>
    <property type="match status" value="1"/>
</dbReference>
<keyword evidence="2" id="KW-0805">Transcription regulation</keyword>
<dbReference type="PRINTS" id="PR00036">
    <property type="entry name" value="HTHLACI"/>
</dbReference>
<dbReference type="InterPro" id="IPR010982">
    <property type="entry name" value="Lambda_DNA-bd_dom_sf"/>
</dbReference>
<evidence type="ECO:0000256" key="3">
    <source>
        <dbReference type="ARBA" id="ARBA00023125"/>
    </source>
</evidence>
<evidence type="ECO:0000256" key="1">
    <source>
        <dbReference type="ARBA" id="ARBA00022491"/>
    </source>
</evidence>
<dbReference type="InterPro" id="IPR000843">
    <property type="entry name" value="HTH_LacI"/>
</dbReference>
<evidence type="ECO:0000256" key="2">
    <source>
        <dbReference type="ARBA" id="ARBA00023015"/>
    </source>
</evidence>
<comment type="caution">
    <text evidence="6">The sequence shown here is derived from an EMBL/GenBank/DDBJ whole genome shotgun (WGS) entry which is preliminary data.</text>
</comment>
<organism evidence="6 7">
    <name type="scientific">Solirubrobacter deserti</name>
    <dbReference type="NCBI Taxonomy" id="2282478"/>
    <lineage>
        <taxon>Bacteria</taxon>
        <taxon>Bacillati</taxon>
        <taxon>Actinomycetota</taxon>
        <taxon>Thermoleophilia</taxon>
        <taxon>Solirubrobacterales</taxon>
        <taxon>Solirubrobacteraceae</taxon>
        <taxon>Solirubrobacter</taxon>
    </lineage>
</organism>
<keyword evidence="4" id="KW-0804">Transcription</keyword>
<feature type="domain" description="HTH lacI-type" evidence="5">
    <location>
        <begin position="4"/>
        <end position="60"/>
    </location>
</feature>
<reference evidence="6" key="1">
    <citation type="submission" date="2022-10" db="EMBL/GenBank/DDBJ databases">
        <title>The WGS of Solirubrobacter sp. CPCC 204708.</title>
        <authorList>
            <person name="Jiang Z."/>
        </authorList>
    </citation>
    <scope>NUCLEOTIDE SEQUENCE</scope>
    <source>
        <strain evidence="6">CPCC 204708</strain>
    </source>
</reference>
<dbReference type="Pfam" id="PF13377">
    <property type="entry name" value="Peripla_BP_3"/>
    <property type="match status" value="1"/>
</dbReference>
<name>A0ABT4RM39_9ACTN</name>
<evidence type="ECO:0000313" key="7">
    <source>
        <dbReference type="Proteomes" id="UP001147700"/>
    </source>
</evidence>
<dbReference type="PROSITE" id="PS50932">
    <property type="entry name" value="HTH_LACI_2"/>
    <property type="match status" value="1"/>
</dbReference>
<keyword evidence="7" id="KW-1185">Reference proteome</keyword>
<dbReference type="Gene3D" id="1.10.260.40">
    <property type="entry name" value="lambda repressor-like DNA-binding domains"/>
    <property type="match status" value="1"/>
</dbReference>
<keyword evidence="1" id="KW-0678">Repressor</keyword>
<dbReference type="EMBL" id="JAPCID010000027">
    <property type="protein sequence ID" value="MDA0139550.1"/>
    <property type="molecule type" value="Genomic_DNA"/>
</dbReference>
<dbReference type="RefSeq" id="WP_202952015.1">
    <property type="nucleotide sequence ID" value="NZ_JAPCID010000027.1"/>
</dbReference>
<proteinExistence type="predicted"/>
<dbReference type="PANTHER" id="PTHR30146">
    <property type="entry name" value="LACI-RELATED TRANSCRIPTIONAL REPRESSOR"/>
    <property type="match status" value="1"/>
</dbReference>
<evidence type="ECO:0000313" key="6">
    <source>
        <dbReference type="EMBL" id="MDA0139550.1"/>
    </source>
</evidence>
<dbReference type="CDD" id="cd01392">
    <property type="entry name" value="HTH_LacI"/>
    <property type="match status" value="1"/>
</dbReference>
<dbReference type="InterPro" id="IPR028082">
    <property type="entry name" value="Peripla_BP_I"/>
</dbReference>
<dbReference type="SUPFAM" id="SSF53822">
    <property type="entry name" value="Periplasmic binding protein-like I"/>
    <property type="match status" value="1"/>
</dbReference>
<sequence length="339" mass="35736">MRRVRLEDVARAAGVSKATASRVLNDDPSLSVRADTRARIHAAAERLEYRPHPVARALAVPGTGALAMLVPELSNPAYGEMIRFAYRAARARGYVLLAAEDTEEQEADEAFTALVEGGRIDGLLIASARPANRLLEALRRHPVPHVFVNRSVEGALANVTVDVESAARLAFTHLAQLGHVRLGHVAGPRGVQSTEGRERAFLAAATAAGVPLPPVAHGPFTPAGGAAAGERLLREHPDVTAVFVSSLAQAIGVLHAARGAARVVPETLSVIAYDDLPIAHFLDPPLTTIALPIGPLAAEGVEILADMLAGAPPRSSVLDAEPDLRVRASTVSLQREERT</sequence>
<dbReference type="Gene3D" id="3.40.50.2300">
    <property type="match status" value="2"/>
</dbReference>
<accession>A0ABT4RM39</accession>
<dbReference type="PROSITE" id="PS00356">
    <property type="entry name" value="HTH_LACI_1"/>
    <property type="match status" value="1"/>
</dbReference>
<dbReference type="SUPFAM" id="SSF47413">
    <property type="entry name" value="lambda repressor-like DNA-binding domains"/>
    <property type="match status" value="1"/>
</dbReference>
<evidence type="ECO:0000256" key="4">
    <source>
        <dbReference type="ARBA" id="ARBA00023163"/>
    </source>
</evidence>
<gene>
    <name evidence="6" type="ORF">OJ962_18770</name>
</gene>
<keyword evidence="3" id="KW-0238">DNA-binding</keyword>